<dbReference type="GO" id="GO:0008270">
    <property type="term" value="F:zinc ion binding"/>
    <property type="evidence" value="ECO:0007669"/>
    <property type="project" value="InterPro"/>
</dbReference>
<feature type="active site" description="Proton donor" evidence="1">
    <location>
        <position position="436"/>
    </location>
</feature>
<evidence type="ECO:0000256" key="2">
    <source>
        <dbReference type="PIRSR" id="PIRSR634015-3"/>
    </source>
</evidence>
<protein>
    <submittedName>
        <fullName evidence="5">Peptidase</fullName>
    </submittedName>
</protein>
<evidence type="ECO:0000256" key="3">
    <source>
        <dbReference type="SAM" id="SignalP"/>
    </source>
</evidence>
<keyword evidence="2" id="KW-0862">Zinc</keyword>
<organism evidence="5 6">
    <name type="scientific">Calditerricola satsumensis</name>
    <dbReference type="NCBI Taxonomy" id="373054"/>
    <lineage>
        <taxon>Bacteria</taxon>
        <taxon>Bacillati</taxon>
        <taxon>Bacillota</taxon>
        <taxon>Bacilli</taxon>
        <taxon>Bacillales</taxon>
        <taxon>Bacillaceae</taxon>
        <taxon>Calditerricola</taxon>
    </lineage>
</organism>
<dbReference type="InterPro" id="IPR027268">
    <property type="entry name" value="Peptidase_M4/M1_CTD_sf"/>
</dbReference>
<name>A0A8J3BB72_9BACI</name>
<evidence type="ECO:0000259" key="4">
    <source>
        <dbReference type="Pfam" id="PF01433"/>
    </source>
</evidence>
<feature type="binding site" evidence="2">
    <location>
        <position position="350"/>
    </location>
    <ligand>
        <name>Zn(2+)</name>
        <dbReference type="ChEBI" id="CHEBI:29105"/>
        <note>catalytic</note>
    </ligand>
</feature>
<dbReference type="SUPFAM" id="SSF55486">
    <property type="entry name" value="Metalloproteases ('zincins'), catalytic domain"/>
    <property type="match status" value="1"/>
</dbReference>
<evidence type="ECO:0000313" key="6">
    <source>
        <dbReference type="Proteomes" id="UP000637720"/>
    </source>
</evidence>
<gene>
    <name evidence="5" type="ORF">GCM10007043_15420</name>
</gene>
<keyword evidence="2" id="KW-0479">Metal-binding</keyword>
<keyword evidence="3" id="KW-0732">Signal</keyword>
<proteinExistence type="predicted"/>
<dbReference type="RefSeq" id="WP_188817453.1">
    <property type="nucleotide sequence ID" value="NZ_BMOF01000029.1"/>
</dbReference>
<feature type="binding site" evidence="2">
    <location>
        <position position="354"/>
    </location>
    <ligand>
        <name>Zn(2+)</name>
        <dbReference type="ChEBI" id="CHEBI:29105"/>
        <note>catalytic</note>
    </ligand>
</feature>
<dbReference type="CDD" id="cd09604">
    <property type="entry name" value="M1_APN_like"/>
    <property type="match status" value="1"/>
</dbReference>
<dbReference type="PANTHER" id="PTHR45726">
    <property type="entry name" value="LEUKOTRIENE A-4 HYDROLASE"/>
    <property type="match status" value="1"/>
</dbReference>
<comment type="caution">
    <text evidence="5">The sequence shown here is derived from an EMBL/GenBank/DDBJ whole genome shotgun (WGS) entry which is preliminary data.</text>
</comment>
<feature type="active site" description="Proton acceptor" evidence="1">
    <location>
        <position position="351"/>
    </location>
</feature>
<evidence type="ECO:0000256" key="1">
    <source>
        <dbReference type="PIRSR" id="PIRSR634015-1"/>
    </source>
</evidence>
<dbReference type="GO" id="GO:0008237">
    <property type="term" value="F:metallopeptidase activity"/>
    <property type="evidence" value="ECO:0007669"/>
    <property type="project" value="InterPro"/>
</dbReference>
<dbReference type="AlphaFoldDB" id="A0A8J3BB72"/>
<dbReference type="Proteomes" id="UP000637720">
    <property type="component" value="Unassembled WGS sequence"/>
</dbReference>
<dbReference type="EMBL" id="BMOF01000029">
    <property type="protein sequence ID" value="GGK02254.1"/>
    <property type="molecule type" value="Genomic_DNA"/>
</dbReference>
<sequence>MGTVFRVAVLMAMVWGCVAGPFGAASHGKEKAERVRYTVHLAAERLPAAPSAGEGAAAATGTVQPLLRGTWWAEVPAPLTTDGRLFVHLYANAFRDDRALAGPVWEEVLGKQRLPGRIDVADVTVDGRPARYAVRGTVLEVAVPRGRPCAVALRFTLHVPRNNGRLSYDAHAVWLGNALPILAVRDAGGWRLDPYYPIGDPFYSEVADYHLQVTVPEGWQVAATGWETLREARDDRRRYAVHAEGVRDMALVLVDSTYRVLEGRTPEGVRVRTWTRQGDRSELPRALHEAAVRSLSFFHRTYSPYPYPDYDVVRTGGFFGGMEYPGLVMVQGAYFGDERARDDGLLVVAHETAHQWWYGIVGNDEVREPWLDESLAQYSTLQFLHSAYPRIARHMERMLYRHARHPQTVAWQRRGLSVRAPVYAFPNWTAYSLLVYERGGAALWELRRQVGEEAMNRALRRYARQHALRTATGADLLRVLEGELGADLDRFFRYWFEGVGGPRPEVKARAPVFMPPGEP</sequence>
<reference evidence="5" key="2">
    <citation type="submission" date="2020-09" db="EMBL/GenBank/DDBJ databases">
        <authorList>
            <person name="Sun Q."/>
            <person name="Ohkuma M."/>
        </authorList>
    </citation>
    <scope>NUCLEOTIDE SEQUENCE</scope>
    <source>
        <strain evidence="5">JCM 14719</strain>
    </source>
</reference>
<feature type="signal peptide" evidence="3">
    <location>
        <begin position="1"/>
        <end position="24"/>
    </location>
</feature>
<dbReference type="InterPro" id="IPR014782">
    <property type="entry name" value="Peptidase_M1_dom"/>
</dbReference>
<comment type="cofactor">
    <cofactor evidence="2">
        <name>Zn(2+)</name>
        <dbReference type="ChEBI" id="CHEBI:29105"/>
    </cofactor>
    <text evidence="2">Binds 1 zinc ion per subunit.</text>
</comment>
<accession>A0A8J3BB72</accession>
<keyword evidence="6" id="KW-1185">Reference proteome</keyword>
<dbReference type="InterPro" id="IPR034015">
    <property type="entry name" value="M1_LTA4H"/>
</dbReference>
<feature type="domain" description="Peptidase M1 membrane alanine aminopeptidase" evidence="4">
    <location>
        <begin position="289"/>
        <end position="495"/>
    </location>
</feature>
<feature type="chain" id="PRO_5035251994" evidence="3">
    <location>
        <begin position="25"/>
        <end position="519"/>
    </location>
</feature>
<dbReference type="Gene3D" id="1.10.390.10">
    <property type="entry name" value="Neutral Protease Domain 2"/>
    <property type="match status" value="1"/>
</dbReference>
<evidence type="ECO:0000313" key="5">
    <source>
        <dbReference type="EMBL" id="GGK02254.1"/>
    </source>
</evidence>
<feature type="binding site" evidence="2">
    <location>
        <position position="373"/>
    </location>
    <ligand>
        <name>Zn(2+)</name>
        <dbReference type="ChEBI" id="CHEBI:29105"/>
        <note>catalytic</note>
    </ligand>
</feature>
<dbReference type="Pfam" id="PF01433">
    <property type="entry name" value="Peptidase_M1"/>
    <property type="match status" value="1"/>
</dbReference>
<dbReference type="PANTHER" id="PTHR45726:SF3">
    <property type="entry name" value="LEUKOTRIENE A-4 HYDROLASE"/>
    <property type="match status" value="1"/>
</dbReference>
<reference evidence="5" key="1">
    <citation type="journal article" date="2014" name="Int. J. Syst. Evol. Microbiol.">
        <title>Complete genome sequence of Corynebacterium casei LMG S-19264T (=DSM 44701T), isolated from a smear-ripened cheese.</title>
        <authorList>
            <consortium name="US DOE Joint Genome Institute (JGI-PGF)"/>
            <person name="Walter F."/>
            <person name="Albersmeier A."/>
            <person name="Kalinowski J."/>
            <person name="Ruckert C."/>
        </authorList>
    </citation>
    <scope>NUCLEOTIDE SEQUENCE</scope>
    <source>
        <strain evidence="5">JCM 14719</strain>
    </source>
</reference>